<dbReference type="InterPro" id="IPR001351">
    <property type="entry name" value="Ribosomal_uS3_C"/>
</dbReference>
<evidence type="ECO:0000256" key="3">
    <source>
        <dbReference type="ARBA" id="ARBA00022884"/>
    </source>
</evidence>
<dbReference type="InterPro" id="IPR009019">
    <property type="entry name" value="KH_sf_prok-type"/>
</dbReference>
<dbReference type="GO" id="GO:0006412">
    <property type="term" value="P:translation"/>
    <property type="evidence" value="ECO:0007669"/>
    <property type="project" value="InterPro"/>
</dbReference>
<proteinExistence type="inferred from homology"/>
<dbReference type="SUPFAM" id="SSF54821">
    <property type="entry name" value="Ribosomal protein S3 C-terminal domain"/>
    <property type="match status" value="1"/>
</dbReference>
<dbReference type="InterPro" id="IPR015946">
    <property type="entry name" value="KH_dom-like_a/b"/>
</dbReference>
<dbReference type="GO" id="GO:0003735">
    <property type="term" value="F:structural constituent of ribosome"/>
    <property type="evidence" value="ECO:0007669"/>
    <property type="project" value="InterPro"/>
</dbReference>
<evidence type="ECO:0000256" key="1">
    <source>
        <dbReference type="ARBA" id="ARBA00010761"/>
    </source>
</evidence>
<dbReference type="SUPFAM" id="SSF54814">
    <property type="entry name" value="Prokaryotic type KH domain (KH-domain type II)"/>
    <property type="match status" value="1"/>
</dbReference>
<dbReference type="InterPro" id="IPR005703">
    <property type="entry name" value="Ribosomal_uS3_euk/arc"/>
</dbReference>
<feature type="domain" description="KH type-2" evidence="7">
    <location>
        <begin position="3"/>
        <end position="72"/>
    </location>
</feature>
<dbReference type="Pfam" id="PF07650">
    <property type="entry name" value="KH_2"/>
    <property type="match status" value="1"/>
</dbReference>
<dbReference type="CDD" id="cd02411">
    <property type="entry name" value="KH-II_30S_S3_arch"/>
    <property type="match status" value="1"/>
</dbReference>
<evidence type="ECO:0000256" key="4">
    <source>
        <dbReference type="ARBA" id="ARBA00022980"/>
    </source>
</evidence>
<reference evidence="8" key="1">
    <citation type="journal article" date="2015" name="Nature">
        <title>Complex archaea that bridge the gap between prokaryotes and eukaryotes.</title>
        <authorList>
            <person name="Spang A."/>
            <person name="Saw J.H."/>
            <person name="Jorgensen S.L."/>
            <person name="Zaremba-Niedzwiedzka K."/>
            <person name="Martijn J."/>
            <person name="Lind A.E."/>
            <person name="van Eijk R."/>
            <person name="Schleper C."/>
            <person name="Guy L."/>
            <person name="Ettema T.J."/>
        </authorList>
    </citation>
    <scope>NUCLEOTIDE SEQUENCE</scope>
</reference>
<evidence type="ECO:0000256" key="6">
    <source>
        <dbReference type="ARBA" id="ARBA00035521"/>
    </source>
</evidence>
<comment type="similarity">
    <text evidence="1">Belongs to the universal ribosomal protein uS3 family.</text>
</comment>
<accession>A0A0F9R2I3</accession>
<dbReference type="InterPro" id="IPR027488">
    <property type="entry name" value="Ribosomal_uS3_arc"/>
</dbReference>
<keyword evidence="5" id="KW-0687">Ribonucleoprotein</keyword>
<dbReference type="NCBIfam" id="NF003219">
    <property type="entry name" value="PRK04191.1"/>
    <property type="match status" value="1"/>
</dbReference>
<dbReference type="GO" id="GO:0019843">
    <property type="term" value="F:rRNA binding"/>
    <property type="evidence" value="ECO:0007669"/>
    <property type="project" value="UniProtKB-KW"/>
</dbReference>
<dbReference type="FunFam" id="3.30.300.20:FF:000001">
    <property type="entry name" value="30S ribosomal protein S3"/>
    <property type="match status" value="1"/>
</dbReference>
<evidence type="ECO:0000256" key="2">
    <source>
        <dbReference type="ARBA" id="ARBA00022730"/>
    </source>
</evidence>
<dbReference type="SMART" id="SM00322">
    <property type="entry name" value="KH"/>
    <property type="match status" value="1"/>
</dbReference>
<dbReference type="NCBIfam" id="TIGR01008">
    <property type="entry name" value="uS3_euk_arch"/>
    <property type="match status" value="1"/>
</dbReference>
<dbReference type="AlphaFoldDB" id="A0A0F9R2I3"/>
<dbReference type="PANTHER" id="PTHR11760">
    <property type="entry name" value="30S/40S RIBOSOMAL PROTEIN S3"/>
    <property type="match status" value="1"/>
</dbReference>
<sequence>MQINEYLRSELVRAGFAGVDVQKTPLGVRITLRTSRPGLVIGKGGKRIQEITDVLQERFDLEMPQIEVEEVKDPDLNAQIMAERLAYSLDRGRHYRRAGYYILRKIMESGGALGAELRISGKVTSQRSRTQVFRAGTMTKSGQASQDGVDKGVAQCIQKSGVLGIVVKIQHIDTKMGDEVYLKEDLLLKAQAEAEVQIAKTKAEYAIQEEEKGLSEEDKQIIDEVDEEAISEVSLVPEVDEEAISEISLVPEVEEENKEKGEE</sequence>
<gene>
    <name evidence="8" type="ORF">LCGC14_0647730</name>
</gene>
<dbReference type="InterPro" id="IPR057258">
    <property type="entry name" value="Ribosomal_uS3"/>
</dbReference>
<keyword evidence="3" id="KW-0694">RNA-binding</keyword>
<comment type="caution">
    <text evidence="8">The sequence shown here is derived from an EMBL/GenBank/DDBJ whole genome shotgun (WGS) entry which is preliminary data.</text>
</comment>
<dbReference type="Gene3D" id="3.30.1140.32">
    <property type="entry name" value="Ribosomal protein S3, C-terminal domain"/>
    <property type="match status" value="1"/>
</dbReference>
<evidence type="ECO:0000256" key="5">
    <source>
        <dbReference type="ARBA" id="ARBA00023274"/>
    </source>
</evidence>
<dbReference type="InterPro" id="IPR036419">
    <property type="entry name" value="Ribosomal_S3_C_sf"/>
</dbReference>
<dbReference type="InterPro" id="IPR004087">
    <property type="entry name" value="KH_dom"/>
</dbReference>
<dbReference type="PROSITE" id="PS50823">
    <property type="entry name" value="KH_TYPE_2"/>
    <property type="match status" value="1"/>
</dbReference>
<dbReference type="InterPro" id="IPR004044">
    <property type="entry name" value="KH_dom_type_2"/>
</dbReference>
<dbReference type="PANTHER" id="PTHR11760:SF32">
    <property type="entry name" value="SMALL RIBOSOMAL SUBUNIT PROTEIN US3"/>
    <property type="match status" value="1"/>
</dbReference>
<keyword evidence="4" id="KW-0689">Ribosomal protein</keyword>
<evidence type="ECO:0000313" key="8">
    <source>
        <dbReference type="EMBL" id="KKN48959.1"/>
    </source>
</evidence>
<dbReference type="Gene3D" id="3.30.300.20">
    <property type="match status" value="1"/>
</dbReference>
<evidence type="ECO:0000259" key="7">
    <source>
        <dbReference type="PROSITE" id="PS50823"/>
    </source>
</evidence>
<dbReference type="EMBL" id="LAZR01001194">
    <property type="protein sequence ID" value="KKN48959.1"/>
    <property type="molecule type" value="Genomic_DNA"/>
</dbReference>
<dbReference type="GO" id="GO:0022627">
    <property type="term" value="C:cytosolic small ribosomal subunit"/>
    <property type="evidence" value="ECO:0007669"/>
    <property type="project" value="TreeGrafter"/>
</dbReference>
<name>A0A0F9R2I3_9ZZZZ</name>
<dbReference type="HAMAP" id="MF_01309_A">
    <property type="entry name" value="Ribosomal_uS3_A"/>
    <property type="match status" value="1"/>
</dbReference>
<keyword evidence="2" id="KW-0699">rRNA-binding</keyword>
<protein>
    <recommendedName>
        <fullName evidence="6">30S ribosomal protein S3</fullName>
    </recommendedName>
</protein>
<dbReference type="Pfam" id="PF00189">
    <property type="entry name" value="Ribosomal_S3_C"/>
    <property type="match status" value="1"/>
</dbReference>
<organism evidence="8">
    <name type="scientific">marine sediment metagenome</name>
    <dbReference type="NCBI Taxonomy" id="412755"/>
    <lineage>
        <taxon>unclassified sequences</taxon>
        <taxon>metagenomes</taxon>
        <taxon>ecological metagenomes</taxon>
    </lineage>
</organism>